<keyword evidence="2" id="KW-0812">Transmembrane</keyword>
<name>C0C2Y8_9FIRM</name>
<evidence type="ECO:0008006" key="5">
    <source>
        <dbReference type="Google" id="ProtNLM"/>
    </source>
</evidence>
<dbReference type="InterPro" id="IPR013783">
    <property type="entry name" value="Ig-like_fold"/>
</dbReference>
<dbReference type="PANTHER" id="PTHR45661">
    <property type="entry name" value="SURFACE ANTIGEN"/>
    <property type="match status" value="1"/>
</dbReference>
<feature type="transmembrane region" description="Helical" evidence="2">
    <location>
        <begin position="44"/>
        <end position="63"/>
    </location>
</feature>
<feature type="compositionally biased region" description="Polar residues" evidence="1">
    <location>
        <begin position="728"/>
        <end position="743"/>
    </location>
</feature>
<dbReference type="InterPro" id="IPR053139">
    <property type="entry name" value="Surface_bspA-like"/>
</dbReference>
<dbReference type="OrthoDB" id="1821007at2"/>
<evidence type="ECO:0000256" key="1">
    <source>
        <dbReference type="SAM" id="MobiDB-lite"/>
    </source>
</evidence>
<dbReference type="HOGENOM" id="CLU_357426_0_0_9"/>
<protein>
    <recommendedName>
        <fullName evidence="5">Ig-like domain-containing protein</fullName>
    </recommendedName>
</protein>
<feature type="region of interest" description="Disordered" evidence="1">
    <location>
        <begin position="724"/>
        <end position="750"/>
    </location>
</feature>
<dbReference type="Gene3D" id="3.80.10.10">
    <property type="entry name" value="Ribonuclease Inhibitor"/>
    <property type="match status" value="2"/>
</dbReference>
<dbReference type="AlphaFoldDB" id="C0C2Y8"/>
<evidence type="ECO:0000313" key="4">
    <source>
        <dbReference type="Proteomes" id="UP000004893"/>
    </source>
</evidence>
<comment type="caution">
    <text evidence="3">The sequence shown here is derived from an EMBL/GenBank/DDBJ whole genome shotgun (WGS) entry which is preliminary data.</text>
</comment>
<reference evidence="3" key="1">
    <citation type="submission" date="2009-02" db="EMBL/GenBank/DDBJ databases">
        <authorList>
            <person name="Fulton L."/>
            <person name="Clifton S."/>
            <person name="Fulton B."/>
            <person name="Xu J."/>
            <person name="Minx P."/>
            <person name="Pepin K.H."/>
            <person name="Johnson M."/>
            <person name="Bhonagiri V."/>
            <person name="Nash W.E."/>
            <person name="Mardis E.R."/>
            <person name="Wilson R.K."/>
        </authorList>
    </citation>
    <scope>NUCLEOTIDE SEQUENCE [LARGE SCALE GENOMIC DNA]</scope>
    <source>
        <strain evidence="3">DSM 15053</strain>
    </source>
</reference>
<feature type="transmembrane region" description="Helical" evidence="2">
    <location>
        <begin position="757"/>
        <end position="776"/>
    </location>
</feature>
<dbReference type="EMBL" id="ABYI02000024">
    <property type="protein sequence ID" value="EEG73499.1"/>
    <property type="molecule type" value="Genomic_DNA"/>
</dbReference>
<sequence length="784" mass="83391">MSVYIHSLYNGGDHMLLQPKQIYGRGGCIVMKIQSKMRTLKRSICILMSGAFILTSFSTVVLAQDGPTPENSGGVTVDELPDGADAVSVPFGTKQDAIPFPELTADGGKTALENVTWNCGTYHSDQPGEYLFTAVLPEGYIPPESQQQGITVTITVQTPITQSQIPTSPNVSDQGEPRAANQAPNTKTVSLNGSSTFEEAAAGAGISSPDSVNKLIITGKTDGGIWTQADGRYLRENFPHAAELDFSNYKGTFSKYAFSANTQLSKIRLPADSKPSNYMFQDCSGLRTLVCGPETSVSFEDGVIDLTGAVLSDEEYTFSDSGIEKVRLPANANVSYFMFNLCWNLKTLKCGSGRLTDDVIDLSGAASIKGGAFASSSIKNVRLPANAVIPDSIFRSCKNLKSLVCGPAESVSIQDGIIDLTGAASIGNSVFYLSGVVKVRLPADAVIPSMMFMSCDFLSTMVCGTGPFTDGVIDLSGAASIGSSAFESSNVKKVRLPADAVIPSMVFRFCNFLSTMVCGAGPFTDGVIDLSGAASIGSNAFEESNVKKVRLPVDIAIPSKMFANCSYLKTLAFVGNKITPTVDSGSFIGVPNDNSCTLYYPAGSGGYESGVFAAPYLNQWSRKEYSDIQIDVHPSVQNIFDKQDASYSVAAAGSPALSYQWQISTDSGRRWEDLPDTGVYSGAATDTLSLTNVPLAANGSQFRCIVYNDVQTLASNAASLTVKEKNVPQGQKNGSKNGQTKIENQGKGVKTGDETNLSLWIILAASGIGMLSGVWYRKRKCRKH</sequence>
<dbReference type="STRING" id="553973.CLOHYLEM_06445"/>
<gene>
    <name evidence="3" type="ORF">CLOHYLEM_06445</name>
</gene>
<dbReference type="eggNOG" id="COG3386">
    <property type="taxonomic scope" value="Bacteria"/>
</dbReference>
<feature type="region of interest" description="Disordered" evidence="1">
    <location>
        <begin position="162"/>
        <end position="188"/>
    </location>
</feature>
<dbReference type="Pfam" id="PF13306">
    <property type="entry name" value="LRR_5"/>
    <property type="match status" value="3"/>
</dbReference>
<dbReference type="Proteomes" id="UP000004893">
    <property type="component" value="Unassembled WGS sequence"/>
</dbReference>
<evidence type="ECO:0000313" key="3">
    <source>
        <dbReference type="EMBL" id="EEG73499.1"/>
    </source>
</evidence>
<keyword evidence="2" id="KW-1133">Transmembrane helix</keyword>
<dbReference type="Gene3D" id="2.60.40.10">
    <property type="entry name" value="Immunoglobulins"/>
    <property type="match status" value="1"/>
</dbReference>
<evidence type="ECO:0000256" key="2">
    <source>
        <dbReference type="SAM" id="Phobius"/>
    </source>
</evidence>
<keyword evidence="4" id="KW-1185">Reference proteome</keyword>
<organism evidence="3 4">
    <name type="scientific">[Clostridium] hylemonae DSM 15053</name>
    <dbReference type="NCBI Taxonomy" id="553973"/>
    <lineage>
        <taxon>Bacteria</taxon>
        <taxon>Bacillati</taxon>
        <taxon>Bacillota</taxon>
        <taxon>Clostridia</taxon>
        <taxon>Lachnospirales</taxon>
        <taxon>Lachnospiraceae</taxon>
    </lineage>
</organism>
<dbReference type="InterPro" id="IPR032675">
    <property type="entry name" value="LRR_dom_sf"/>
</dbReference>
<keyword evidence="2" id="KW-0472">Membrane</keyword>
<proteinExistence type="predicted"/>
<dbReference type="PANTHER" id="PTHR45661:SF3">
    <property type="entry name" value="IG-LIKE DOMAIN-CONTAINING PROTEIN"/>
    <property type="match status" value="1"/>
</dbReference>
<reference evidence="3" key="2">
    <citation type="submission" date="2013-06" db="EMBL/GenBank/DDBJ databases">
        <title>Draft genome sequence of Clostridium hylemonae (DSM 15053).</title>
        <authorList>
            <person name="Sudarsanam P."/>
            <person name="Ley R."/>
            <person name="Guruge J."/>
            <person name="Turnbaugh P.J."/>
            <person name="Mahowald M."/>
            <person name="Liep D."/>
            <person name="Gordon J."/>
        </authorList>
    </citation>
    <scope>NUCLEOTIDE SEQUENCE</scope>
    <source>
        <strain evidence="3">DSM 15053</strain>
    </source>
</reference>
<accession>C0C2Y8</accession>
<dbReference type="InterPro" id="IPR026906">
    <property type="entry name" value="LRR_5"/>
</dbReference>